<dbReference type="Proteomes" id="UP000176294">
    <property type="component" value="Unassembled WGS sequence"/>
</dbReference>
<gene>
    <name evidence="1" type="ORF">BEN47_01185</name>
</gene>
<name>A0A1G1T5P0_9BACT</name>
<proteinExistence type="predicted"/>
<protein>
    <submittedName>
        <fullName evidence="1">Uncharacterized protein</fullName>
    </submittedName>
</protein>
<keyword evidence="2" id="KW-1185">Reference proteome</keyword>
<comment type="caution">
    <text evidence="1">The sequence shown here is derived from an EMBL/GenBank/DDBJ whole genome shotgun (WGS) entry which is preliminary data.</text>
</comment>
<reference evidence="1 2" key="1">
    <citation type="submission" date="2016-08" db="EMBL/GenBank/DDBJ databases">
        <title>Hymenobacter coccineus sp. nov., Hymenobacter lapidarius sp. nov. and Hymenobacter glacialis sp. nov., isolated from Antarctic soil.</title>
        <authorList>
            <person name="Sedlacek I."/>
            <person name="Kralova S."/>
            <person name="Kyrova K."/>
            <person name="Maslanova I."/>
            <person name="Stankova E."/>
            <person name="Vrbovska V."/>
            <person name="Nemec M."/>
            <person name="Bartak M."/>
            <person name="Svec P."/>
            <person name="Busse H.-J."/>
            <person name="Pantucek R."/>
        </authorList>
    </citation>
    <scope>NUCLEOTIDE SEQUENCE [LARGE SCALE GENOMIC DNA]</scope>
    <source>
        <strain evidence="1 2">CCM 8643</strain>
    </source>
</reference>
<dbReference type="AlphaFoldDB" id="A0A1G1T5P0"/>
<dbReference type="EMBL" id="MDZB01000098">
    <property type="protein sequence ID" value="OGX86200.1"/>
    <property type="molecule type" value="Genomic_DNA"/>
</dbReference>
<evidence type="ECO:0000313" key="2">
    <source>
        <dbReference type="Proteomes" id="UP000176294"/>
    </source>
</evidence>
<evidence type="ECO:0000313" key="1">
    <source>
        <dbReference type="EMBL" id="OGX86200.1"/>
    </source>
</evidence>
<accession>A0A1G1T5P0</accession>
<organism evidence="1 2">
    <name type="scientific">Hymenobacter lapidarius</name>
    <dbReference type="NCBI Taxonomy" id="1908237"/>
    <lineage>
        <taxon>Bacteria</taxon>
        <taxon>Pseudomonadati</taxon>
        <taxon>Bacteroidota</taxon>
        <taxon>Cytophagia</taxon>
        <taxon>Cytophagales</taxon>
        <taxon>Hymenobacteraceae</taxon>
        <taxon>Hymenobacter</taxon>
    </lineage>
</organism>
<sequence length="59" mass="7369">MHLAYLFMPLHLHEIEHDTNVLQITYFNGRPYHVERFTEEYAAMTWLQAMWEQEYTHRE</sequence>